<evidence type="ECO:0000313" key="3">
    <source>
        <dbReference type="Proteomes" id="UP000030017"/>
    </source>
</evidence>
<protein>
    <submittedName>
        <fullName evidence="2">Uncharacterized protein</fullName>
    </submittedName>
</protein>
<dbReference type="InterPro" id="IPR049802">
    <property type="entry name" value="RhsC-like_FIX"/>
</dbReference>
<dbReference type="STRING" id="1122185.N792_11050"/>
<dbReference type="EMBL" id="AVPS01000007">
    <property type="protein sequence ID" value="KGM51277.1"/>
    <property type="molecule type" value="Genomic_DNA"/>
</dbReference>
<sequence>MTLQQLREALAFVTEQYDKVVDAGSNVFEWLWEAIQGDFNQERSTGQVVFDTAISMVPGVDQVCDVRDIIANCRQINDDKSNSWAWVALGLTLIGLFPTLGSLLKGVLKIFFLFVRRMGGRQTAKAVDEAMTWVITLLRKREVQKYWKALKWDRVFHELAKQARVLRAQITVGRLLQAFDRGVTLMNGLLGKVRHLPFVGSKANATVEIVVSIRRMANTRLGQALKPIQDVLDQVIRRLELEDLVQRRGVVNVGNIHFRGNLPEARAVTLMRNAEPPPRWLSKGKPTINRSLDVEDWRATVDKKVAEGYPRLTNKNIESFTKGMMAHELKGPTRLYRVVSPSNGAMGDCWVSEEVWKKLMSSPDPKAVWRKHLAVWPNWNGNGQFVIKDIPAGETLKVWRGPTSAQTLEGALPERYLEGGWEQIILSPKLGEWDTTRYYKTRGGTDGRPLLLQKSISRAEWEILSKPAQAEYAGIREKLNDPTIVGPFDTGWGSTDFDAQLGDAKLGLPALPGQITNRKN</sequence>
<gene>
    <name evidence="2" type="ORF">N792_11050</name>
</gene>
<dbReference type="OrthoDB" id="7324255at2"/>
<keyword evidence="1" id="KW-1133">Transmembrane helix</keyword>
<organism evidence="2 3">
    <name type="scientific">Lysobacter concretionis Ko07 = DSM 16239</name>
    <dbReference type="NCBI Taxonomy" id="1122185"/>
    <lineage>
        <taxon>Bacteria</taxon>
        <taxon>Pseudomonadati</taxon>
        <taxon>Pseudomonadota</taxon>
        <taxon>Gammaproteobacteria</taxon>
        <taxon>Lysobacterales</taxon>
        <taxon>Lysobacteraceae</taxon>
        <taxon>Novilysobacter</taxon>
    </lineage>
</organism>
<name>A0A0A0EQ42_9GAMM</name>
<comment type="caution">
    <text evidence="2">The sequence shown here is derived from an EMBL/GenBank/DDBJ whole genome shotgun (WGS) entry which is preliminary data.</text>
</comment>
<evidence type="ECO:0000256" key="1">
    <source>
        <dbReference type="SAM" id="Phobius"/>
    </source>
</evidence>
<keyword evidence="3" id="KW-1185">Reference proteome</keyword>
<proteinExistence type="predicted"/>
<dbReference type="CDD" id="cd20746">
    <property type="entry name" value="FIX_Ntox15_NUC_DUF4112_RhsA-like"/>
    <property type="match status" value="1"/>
</dbReference>
<reference evidence="2 3" key="1">
    <citation type="submission" date="2013-08" db="EMBL/GenBank/DDBJ databases">
        <title>Genome sequencing of Lysobacter.</title>
        <authorList>
            <person name="Zhang S."/>
            <person name="Wang G."/>
        </authorList>
    </citation>
    <scope>NUCLEOTIDE SEQUENCE [LARGE SCALE GENOMIC DNA]</scope>
    <source>
        <strain evidence="2 3">Ko07</strain>
    </source>
</reference>
<keyword evidence="1" id="KW-0812">Transmembrane</keyword>
<keyword evidence="1" id="KW-0472">Membrane</keyword>
<accession>A0A0A0EQ42</accession>
<feature type="transmembrane region" description="Helical" evidence="1">
    <location>
        <begin position="84"/>
        <end position="108"/>
    </location>
</feature>
<dbReference type="eggNOG" id="ENOG502ZB9W">
    <property type="taxonomic scope" value="Bacteria"/>
</dbReference>
<evidence type="ECO:0000313" key="2">
    <source>
        <dbReference type="EMBL" id="KGM51277.1"/>
    </source>
</evidence>
<dbReference type="AlphaFoldDB" id="A0A0A0EQ42"/>
<dbReference type="Proteomes" id="UP000030017">
    <property type="component" value="Unassembled WGS sequence"/>
</dbReference>